<dbReference type="EMBL" id="CP009378">
    <property type="protein sequence ID" value="AIN95926.1"/>
    <property type="molecule type" value="Genomic_DNA"/>
</dbReference>
<dbReference type="RefSeq" id="XP_010704248.1">
    <property type="nucleotide sequence ID" value="XM_010705946.1"/>
</dbReference>
<dbReference type="eggNOG" id="KOG0123">
    <property type="taxonomic scope" value="Eukaryota"/>
</dbReference>
<dbReference type="AlphaFoldDB" id="A0A088S364"/>
<sequence>MHPQSIAQSPNDDTLKQSRNVYVASLPLSFDDQHLQDLFSPYGRIVSARIMRAKKSHASKGYGFVMFREVSCAEKAIEGLHGRVVGGSRIQVRRANADASMTFSKVLHTPVGPRSTPPTQSNGAASVLQYTIPAASAQHVVYSTALPQGVTGLHAAPPSSFPYAIVAPNTYPNQNPTPVSINQSYGAIMNSHVPQAHSGGIGVSHFSHVQPHQISAQAVQQQQPIYMVLLPDGQHLVQPCQFSM</sequence>
<dbReference type="VEuPathDB" id="TriTrypDB:LPAL13_090005900"/>
<dbReference type="SUPFAM" id="SSF54928">
    <property type="entry name" value="RNA-binding domain, RBD"/>
    <property type="match status" value="1"/>
</dbReference>
<dbReference type="OrthoDB" id="410044at2759"/>
<dbReference type="Proteomes" id="UP000063063">
    <property type="component" value="Chromosome 9"/>
</dbReference>
<dbReference type="InterPro" id="IPR035979">
    <property type="entry name" value="RBD_domain_sf"/>
</dbReference>
<dbReference type="InterPro" id="IPR012677">
    <property type="entry name" value="Nucleotide-bd_a/b_plait_sf"/>
</dbReference>
<dbReference type="Gene3D" id="3.30.70.330">
    <property type="match status" value="1"/>
</dbReference>
<dbReference type="PANTHER" id="PTHR48024:SF54">
    <property type="entry name" value="PROTEIN, PUTATIVE-RELATED"/>
    <property type="match status" value="1"/>
</dbReference>
<evidence type="ECO:0000256" key="2">
    <source>
        <dbReference type="PROSITE-ProRule" id="PRU00176"/>
    </source>
</evidence>
<reference evidence="4 5" key="1">
    <citation type="journal article" date="2015" name="Sci. Rep.">
        <title>The genome of Leishmania panamensis: insights into genomics of the L. (Viannia) subgenus.</title>
        <authorList>
            <person name="Llanes A."/>
            <person name="Restrepo C.M."/>
            <person name="Vecchio G.D."/>
            <person name="Anguizola F.J."/>
            <person name="Lleonart R."/>
        </authorList>
    </citation>
    <scope>NUCLEOTIDE SEQUENCE [LARGE SCALE GENOMIC DNA]</scope>
    <source>
        <strain evidence="4 5">MHOM/PA/94/PSC-1</strain>
    </source>
</reference>
<evidence type="ECO:0000313" key="4">
    <source>
        <dbReference type="EMBL" id="AIN95926.1"/>
    </source>
</evidence>
<dbReference type="PROSITE" id="PS50102">
    <property type="entry name" value="RRM"/>
    <property type="match status" value="1"/>
</dbReference>
<evidence type="ECO:0000259" key="3">
    <source>
        <dbReference type="PROSITE" id="PS50102"/>
    </source>
</evidence>
<dbReference type="GO" id="GO:0005634">
    <property type="term" value="C:nucleus"/>
    <property type="evidence" value="ECO:0007669"/>
    <property type="project" value="TreeGrafter"/>
</dbReference>
<dbReference type="InterPro" id="IPR000504">
    <property type="entry name" value="RRM_dom"/>
</dbReference>
<dbReference type="VEuPathDB" id="TriTrypDB:LPMP_090100"/>
<keyword evidence="1 2" id="KW-0694">RNA-binding</keyword>
<dbReference type="SMART" id="SM00360">
    <property type="entry name" value="RRM"/>
    <property type="match status" value="1"/>
</dbReference>
<evidence type="ECO:0000256" key="1">
    <source>
        <dbReference type="ARBA" id="ARBA00022884"/>
    </source>
</evidence>
<evidence type="ECO:0000313" key="5">
    <source>
        <dbReference type="Proteomes" id="UP000063063"/>
    </source>
</evidence>
<keyword evidence="5" id="KW-1185">Reference proteome</keyword>
<dbReference type="Pfam" id="PF00076">
    <property type="entry name" value="RRM_1"/>
    <property type="match status" value="1"/>
</dbReference>
<proteinExistence type="predicted"/>
<dbReference type="PANTHER" id="PTHR48024">
    <property type="entry name" value="GEO13361P1-RELATED"/>
    <property type="match status" value="1"/>
</dbReference>
<dbReference type="KEGG" id="lpan:LPMP_090100"/>
<protein>
    <submittedName>
        <fullName evidence="4">RNA-binding protein 5-like protein, putative</fullName>
    </submittedName>
</protein>
<organism evidence="4 5">
    <name type="scientific">Leishmania panamensis</name>
    <dbReference type="NCBI Taxonomy" id="5679"/>
    <lineage>
        <taxon>Eukaryota</taxon>
        <taxon>Discoba</taxon>
        <taxon>Euglenozoa</taxon>
        <taxon>Kinetoplastea</taxon>
        <taxon>Metakinetoplastina</taxon>
        <taxon>Trypanosomatida</taxon>
        <taxon>Trypanosomatidae</taxon>
        <taxon>Leishmaniinae</taxon>
        <taxon>Leishmania</taxon>
        <taxon>Leishmania guyanensis species complex</taxon>
    </lineage>
</organism>
<dbReference type="GO" id="GO:0003723">
    <property type="term" value="F:RNA binding"/>
    <property type="evidence" value="ECO:0007669"/>
    <property type="project" value="UniProtKB-UniRule"/>
</dbReference>
<accession>A0A088S364</accession>
<feature type="domain" description="RRM" evidence="3">
    <location>
        <begin position="19"/>
        <end position="97"/>
    </location>
</feature>
<name>A0A088S364_LEIPA</name>
<dbReference type="InterPro" id="IPR050886">
    <property type="entry name" value="RNA-binding_reg"/>
</dbReference>
<dbReference type="GeneID" id="22572580"/>
<gene>
    <name evidence="4" type="ORF">LPMP_090100</name>
</gene>